<keyword evidence="2" id="KW-1185">Reference proteome</keyword>
<accession>A0A4Y1ZNF6</accession>
<comment type="caution">
    <text evidence="1">The sequence shown here is derived from an EMBL/GenBank/DDBJ whole genome shotgun (WGS) entry which is preliminary data.</text>
</comment>
<sequence length="84" mass="9534">MLIEKTPFESAPKPKSADQLTGLFRFRSEGFGNGINQGLTTADSVLHDMYSIFTSSSIFFLSGEYLMRHKRIYQPQKVKSNRKG</sequence>
<reference evidence="1 2" key="1">
    <citation type="journal article" date="2019" name="Sci. Rep.">
        <title>Orb-weaving spider Araneus ventricosus genome elucidates the spidroin gene catalogue.</title>
        <authorList>
            <person name="Kono N."/>
            <person name="Nakamura H."/>
            <person name="Ohtoshi R."/>
            <person name="Moran D.A.P."/>
            <person name="Shinohara A."/>
            <person name="Yoshida Y."/>
            <person name="Fujiwara M."/>
            <person name="Mori M."/>
            <person name="Tomita M."/>
            <person name="Arakawa K."/>
        </authorList>
    </citation>
    <scope>NUCLEOTIDE SEQUENCE [LARGE SCALE GENOMIC DNA]</scope>
</reference>
<name>A0A4Y1ZNF6_ARAVE</name>
<dbReference type="Proteomes" id="UP000499080">
    <property type="component" value="Unassembled WGS sequence"/>
</dbReference>
<organism evidence="1 2">
    <name type="scientific">Araneus ventricosus</name>
    <name type="common">Orbweaver spider</name>
    <name type="synonym">Epeira ventricosa</name>
    <dbReference type="NCBI Taxonomy" id="182803"/>
    <lineage>
        <taxon>Eukaryota</taxon>
        <taxon>Metazoa</taxon>
        <taxon>Ecdysozoa</taxon>
        <taxon>Arthropoda</taxon>
        <taxon>Chelicerata</taxon>
        <taxon>Arachnida</taxon>
        <taxon>Araneae</taxon>
        <taxon>Araneomorphae</taxon>
        <taxon>Entelegynae</taxon>
        <taxon>Araneoidea</taxon>
        <taxon>Araneidae</taxon>
        <taxon>Araneus</taxon>
    </lineage>
</organism>
<gene>
    <name evidence="1" type="ORF">AVEN_239729_1</name>
</gene>
<protein>
    <submittedName>
        <fullName evidence="1">Uncharacterized protein</fullName>
    </submittedName>
</protein>
<evidence type="ECO:0000313" key="1">
    <source>
        <dbReference type="EMBL" id="GBL60210.1"/>
    </source>
</evidence>
<dbReference type="EMBL" id="BGPR01076261">
    <property type="protein sequence ID" value="GBL60210.1"/>
    <property type="molecule type" value="Genomic_DNA"/>
</dbReference>
<proteinExistence type="predicted"/>
<evidence type="ECO:0000313" key="2">
    <source>
        <dbReference type="Proteomes" id="UP000499080"/>
    </source>
</evidence>
<dbReference type="AlphaFoldDB" id="A0A4Y1ZNF6"/>